<geneLocation type="plasmid" evidence="1 2">
    <name>unnamed1</name>
</geneLocation>
<dbReference type="Proteomes" id="UP000318823">
    <property type="component" value="Plasmid unnamed1"/>
</dbReference>
<name>A0AAP9DPY3_BACOV</name>
<dbReference type="RefSeq" id="WP_032845218.1">
    <property type="nucleotide sequence ID" value="NZ_CP041396.1"/>
</dbReference>
<evidence type="ECO:0000313" key="2">
    <source>
        <dbReference type="Proteomes" id="UP000318823"/>
    </source>
</evidence>
<evidence type="ECO:0000313" key="1">
    <source>
        <dbReference type="EMBL" id="QDM12828.1"/>
    </source>
</evidence>
<dbReference type="AlphaFoldDB" id="A0AAP9DPY3"/>
<sequence length="69" mass="8129">MEKVIHVHLIFEKIDRYFGSIAAIYTVFTSQQIGVKYNTLRNAKWKENSVYQTQRAIIKMGEIIRSSHK</sequence>
<proteinExistence type="predicted"/>
<protein>
    <submittedName>
        <fullName evidence="1">Uncharacterized protein</fullName>
    </submittedName>
</protein>
<keyword evidence="1" id="KW-0614">Plasmid</keyword>
<dbReference type="EMBL" id="CP041396">
    <property type="protein sequence ID" value="QDM12828.1"/>
    <property type="molecule type" value="Genomic_DNA"/>
</dbReference>
<gene>
    <name evidence="1" type="ORF">DYI28_29470</name>
</gene>
<accession>A0AAP9DPY3</accession>
<organism evidence="1 2">
    <name type="scientific">Bacteroides ovatus</name>
    <dbReference type="NCBI Taxonomy" id="28116"/>
    <lineage>
        <taxon>Bacteria</taxon>
        <taxon>Pseudomonadati</taxon>
        <taxon>Bacteroidota</taxon>
        <taxon>Bacteroidia</taxon>
        <taxon>Bacteroidales</taxon>
        <taxon>Bacteroidaceae</taxon>
        <taxon>Bacteroides</taxon>
    </lineage>
</organism>
<reference evidence="2" key="1">
    <citation type="journal article" date="2018" name="J. Anim. Genet.">
        <title>Acquired interbacterial defense systems protect against interspecies antagonism in the human gut microbiome.</title>
        <authorList>
            <person name="Ross B.D."/>
            <person name="Verster A.J."/>
            <person name="Radey M.C."/>
            <person name="Schmidtke D.T."/>
            <person name="Pope C.E."/>
            <person name="Hoffman L.R."/>
            <person name="Hajjar A."/>
            <person name="Peterson S.B."/>
            <person name="Borenstein E."/>
            <person name="Mougous J."/>
        </authorList>
    </citation>
    <scope>NUCLEOTIDE SEQUENCE [LARGE SCALE GENOMIC DNA]</scope>
    <source>
        <strain evidence="2">3725 D1 iv</strain>
        <plasmid evidence="2">unnamed1</plasmid>
    </source>
</reference>